<dbReference type="STRING" id="676599.ARC20_03095"/>
<keyword evidence="2" id="KW-1185">Reference proteome</keyword>
<protein>
    <submittedName>
        <fullName evidence="1">Uncharacterized protein</fullName>
    </submittedName>
</protein>
<gene>
    <name evidence="1" type="ORF">ARC20_03095</name>
</gene>
<proteinExistence type="predicted"/>
<dbReference type="RefSeq" id="WP_057643324.1">
    <property type="nucleotide sequence ID" value="NZ_LLXU01000035.1"/>
</dbReference>
<organism evidence="1 2">
    <name type="scientific">Stenotrophomonas panacihumi</name>
    <dbReference type="NCBI Taxonomy" id="676599"/>
    <lineage>
        <taxon>Bacteria</taxon>
        <taxon>Pseudomonadati</taxon>
        <taxon>Pseudomonadota</taxon>
        <taxon>Gammaproteobacteria</taxon>
        <taxon>Lysobacterales</taxon>
        <taxon>Lysobacteraceae</taxon>
        <taxon>Stenotrophomonas</taxon>
    </lineage>
</organism>
<dbReference type="EMBL" id="LLXU01000035">
    <property type="protein sequence ID" value="KRG47330.1"/>
    <property type="molecule type" value="Genomic_DNA"/>
</dbReference>
<comment type="caution">
    <text evidence="1">The sequence shown here is derived from an EMBL/GenBank/DDBJ whole genome shotgun (WGS) entry which is preliminary data.</text>
</comment>
<sequence length="91" mass="10511">MDEVLYVSDTLGAHEAARRFNRVHPGKHWDQSDMALFRVMAVDQLNFIVWEGDVWLPERGILLEEAIKLYPRWRSDLVVTFSPAKKAAAKT</sequence>
<dbReference type="AlphaFoldDB" id="A0A0R0AY23"/>
<dbReference type="Proteomes" id="UP000051802">
    <property type="component" value="Unassembled WGS sequence"/>
</dbReference>
<name>A0A0R0AY23_9GAMM</name>
<reference evidence="1 2" key="1">
    <citation type="submission" date="2015-10" db="EMBL/GenBank/DDBJ databases">
        <title>Genome sequencing and analysis of members of genus Stenotrophomonas.</title>
        <authorList>
            <person name="Patil P.P."/>
            <person name="Midha S."/>
            <person name="Patil P.B."/>
        </authorList>
    </citation>
    <scope>NUCLEOTIDE SEQUENCE [LARGE SCALE GENOMIC DNA]</scope>
    <source>
        <strain evidence="1 2">JCM 16536</strain>
    </source>
</reference>
<accession>A0A0R0AY23</accession>
<evidence type="ECO:0000313" key="2">
    <source>
        <dbReference type="Proteomes" id="UP000051802"/>
    </source>
</evidence>
<evidence type="ECO:0000313" key="1">
    <source>
        <dbReference type="EMBL" id="KRG47330.1"/>
    </source>
</evidence>